<dbReference type="InterPro" id="IPR050457">
    <property type="entry name" value="ZnFinger_BTB_dom_contain"/>
</dbReference>
<organism evidence="3 4">
    <name type="scientific">Liparis tanakae</name>
    <name type="common">Tanaka's snailfish</name>
    <dbReference type="NCBI Taxonomy" id="230148"/>
    <lineage>
        <taxon>Eukaryota</taxon>
        <taxon>Metazoa</taxon>
        <taxon>Chordata</taxon>
        <taxon>Craniata</taxon>
        <taxon>Vertebrata</taxon>
        <taxon>Euteleostomi</taxon>
        <taxon>Actinopterygii</taxon>
        <taxon>Neopterygii</taxon>
        <taxon>Teleostei</taxon>
        <taxon>Neoteleostei</taxon>
        <taxon>Acanthomorphata</taxon>
        <taxon>Eupercaria</taxon>
        <taxon>Perciformes</taxon>
        <taxon>Cottioidei</taxon>
        <taxon>Cottales</taxon>
        <taxon>Liparidae</taxon>
        <taxon>Liparis</taxon>
    </lineage>
</organism>
<evidence type="ECO:0000256" key="1">
    <source>
        <dbReference type="SAM" id="MobiDB-lite"/>
    </source>
</evidence>
<feature type="domain" description="BTB" evidence="2">
    <location>
        <begin position="63"/>
        <end position="92"/>
    </location>
</feature>
<dbReference type="GO" id="GO:0000981">
    <property type="term" value="F:DNA-binding transcription factor activity, RNA polymerase II-specific"/>
    <property type="evidence" value="ECO:0007669"/>
    <property type="project" value="TreeGrafter"/>
</dbReference>
<dbReference type="PANTHER" id="PTHR46105">
    <property type="entry name" value="AGAP004733-PA"/>
    <property type="match status" value="1"/>
</dbReference>
<keyword evidence="4" id="KW-1185">Reference proteome</keyword>
<evidence type="ECO:0000313" key="4">
    <source>
        <dbReference type="Proteomes" id="UP000314294"/>
    </source>
</evidence>
<gene>
    <name evidence="3" type="primary">KLHL29_0</name>
    <name evidence="3" type="ORF">EYF80_057244</name>
</gene>
<dbReference type="GO" id="GO:0000978">
    <property type="term" value="F:RNA polymerase II cis-regulatory region sequence-specific DNA binding"/>
    <property type="evidence" value="ECO:0007669"/>
    <property type="project" value="TreeGrafter"/>
</dbReference>
<reference evidence="3 4" key="1">
    <citation type="submission" date="2019-03" db="EMBL/GenBank/DDBJ databases">
        <title>First draft genome of Liparis tanakae, snailfish: a comprehensive survey of snailfish specific genes.</title>
        <authorList>
            <person name="Kim W."/>
            <person name="Song I."/>
            <person name="Jeong J.-H."/>
            <person name="Kim D."/>
            <person name="Kim S."/>
            <person name="Ryu S."/>
            <person name="Song J.Y."/>
            <person name="Lee S.K."/>
        </authorList>
    </citation>
    <scope>NUCLEOTIDE SEQUENCE [LARGE SCALE GENOMIC DNA]</scope>
    <source>
        <tissue evidence="3">Muscle</tissue>
    </source>
</reference>
<dbReference type="InterPro" id="IPR011333">
    <property type="entry name" value="SKP1/BTB/POZ_sf"/>
</dbReference>
<dbReference type="Gene3D" id="3.30.710.10">
    <property type="entry name" value="Potassium Channel Kv1.1, Chain A"/>
    <property type="match status" value="1"/>
</dbReference>
<dbReference type="Proteomes" id="UP000314294">
    <property type="component" value="Unassembled WGS sequence"/>
</dbReference>
<comment type="caution">
    <text evidence="3">The sequence shown here is derived from an EMBL/GenBank/DDBJ whole genome shotgun (WGS) entry which is preliminary data.</text>
</comment>
<dbReference type="Pfam" id="PF00651">
    <property type="entry name" value="BTB"/>
    <property type="match status" value="1"/>
</dbReference>
<name>A0A4Z2EW56_9TELE</name>
<proteinExistence type="predicted"/>
<feature type="compositionally biased region" description="Pro residues" evidence="1">
    <location>
        <begin position="110"/>
        <end position="128"/>
    </location>
</feature>
<dbReference type="SUPFAM" id="SSF54695">
    <property type="entry name" value="POZ domain"/>
    <property type="match status" value="1"/>
</dbReference>
<dbReference type="AlphaFoldDB" id="A0A4Z2EW56"/>
<feature type="region of interest" description="Disordered" evidence="1">
    <location>
        <begin position="102"/>
        <end position="128"/>
    </location>
</feature>
<dbReference type="PROSITE" id="PS50097">
    <property type="entry name" value="BTB"/>
    <property type="match status" value="1"/>
</dbReference>
<sequence>MSRRSAFWVIKPRASVEIDGLKSVKEEKKVRAGAAASEGRSNEWKGIQMLKELNQQRRAKEFTDLKIIVEGKEFEVHQNVLASCSLYFKELVKRCVKTLVPHTGPAAIPSSPPHPHSPSPPPPPTPLK</sequence>
<dbReference type="InterPro" id="IPR000210">
    <property type="entry name" value="BTB/POZ_dom"/>
</dbReference>
<dbReference type="PANTHER" id="PTHR46105:SF28">
    <property type="entry name" value="ZINC FINGER PROTEIN 37-LIKE"/>
    <property type="match status" value="1"/>
</dbReference>
<dbReference type="EMBL" id="SRLO01002598">
    <property type="protein sequence ID" value="TNN32594.1"/>
    <property type="molecule type" value="Genomic_DNA"/>
</dbReference>
<accession>A0A4Z2EW56</accession>
<protein>
    <submittedName>
        <fullName evidence="3">Kelch-like protein 29</fullName>
    </submittedName>
</protein>
<dbReference type="OrthoDB" id="45365at2759"/>
<evidence type="ECO:0000259" key="2">
    <source>
        <dbReference type="PROSITE" id="PS50097"/>
    </source>
</evidence>
<evidence type="ECO:0000313" key="3">
    <source>
        <dbReference type="EMBL" id="TNN32594.1"/>
    </source>
</evidence>